<reference evidence="2 3" key="1">
    <citation type="submission" date="2023-08" db="EMBL/GenBank/DDBJ databases">
        <authorList>
            <person name="Park J.-S."/>
        </authorList>
    </citation>
    <scope>NUCLEOTIDE SEQUENCE [LARGE SCALE GENOMIC DNA]</scope>
    <source>
        <strain evidence="2 3">2205SS18-9</strain>
    </source>
</reference>
<dbReference type="PROSITE" id="PS51186">
    <property type="entry name" value="GNAT"/>
    <property type="match status" value="1"/>
</dbReference>
<dbReference type="InterPro" id="IPR000182">
    <property type="entry name" value="GNAT_dom"/>
</dbReference>
<keyword evidence="2" id="KW-0012">Acyltransferase</keyword>
<evidence type="ECO:0000259" key="1">
    <source>
        <dbReference type="PROSITE" id="PS51186"/>
    </source>
</evidence>
<keyword evidence="3" id="KW-1185">Reference proteome</keyword>
<gene>
    <name evidence="2" type="ORF">Q5Y73_07390</name>
</gene>
<dbReference type="EMBL" id="JAVAMP010000002">
    <property type="protein sequence ID" value="MDP5273923.1"/>
    <property type="molecule type" value="Genomic_DNA"/>
</dbReference>
<dbReference type="Proteomes" id="UP001231941">
    <property type="component" value="Unassembled WGS sequence"/>
</dbReference>
<dbReference type="PANTHER" id="PTHR43617">
    <property type="entry name" value="L-AMINO ACID N-ACETYLTRANSFERASE"/>
    <property type="match status" value="1"/>
</dbReference>
<proteinExistence type="predicted"/>
<keyword evidence="2" id="KW-0808">Transferase</keyword>
<dbReference type="GO" id="GO:0016746">
    <property type="term" value="F:acyltransferase activity"/>
    <property type="evidence" value="ECO:0007669"/>
    <property type="project" value="UniProtKB-KW"/>
</dbReference>
<evidence type="ECO:0000313" key="2">
    <source>
        <dbReference type="EMBL" id="MDP5273923.1"/>
    </source>
</evidence>
<dbReference type="Gene3D" id="3.40.630.30">
    <property type="match status" value="1"/>
</dbReference>
<dbReference type="InterPro" id="IPR050276">
    <property type="entry name" value="MshD_Acetyltransferase"/>
</dbReference>
<dbReference type="CDD" id="cd04301">
    <property type="entry name" value="NAT_SF"/>
    <property type="match status" value="1"/>
</dbReference>
<feature type="domain" description="N-acetyltransferase" evidence="1">
    <location>
        <begin position="2"/>
        <end position="167"/>
    </location>
</feature>
<protein>
    <submittedName>
        <fullName evidence="2">GNAT family N-acetyltransferase</fullName>
        <ecNumber evidence="2">2.3.1.-</ecNumber>
    </submittedName>
</protein>
<evidence type="ECO:0000313" key="3">
    <source>
        <dbReference type="Proteomes" id="UP001231941"/>
    </source>
</evidence>
<dbReference type="SUPFAM" id="SSF55729">
    <property type="entry name" value="Acyl-CoA N-acyltransferases (Nat)"/>
    <property type="match status" value="1"/>
</dbReference>
<dbReference type="Pfam" id="PF00583">
    <property type="entry name" value="Acetyltransf_1"/>
    <property type="match status" value="1"/>
</dbReference>
<sequence length="292" mass="33661">MYNIKRLSECSLEDALQAWNNGFTGYMLDVQLTMESFLKRLVTEQTSPKLSLIAYHDNQPIGIVLNGTRNIDGKKVAWIGGIAVAPTFRGQGIGDQLLRETLSIYQSEDVKISTLEVLIDNEKAIQLYKRHGYVSVDRLQFYVHKDALDSSPFGDKCIKYEMKKAVPSEVRKLSFYKSMLPWQTQWDSVREGEVLIALDQEKEPIGYVIYKRNFNEQGVCTSTVLYQCEVSPEREDYKEITTCLLTQIYSPFDHKMKRMTMNLSVNNRVVLSLLKQAGFKMRLEQVYMGKMM</sequence>
<dbReference type="RefSeq" id="WP_305991218.1">
    <property type="nucleotide sequence ID" value="NZ_JAVAMP010000002.1"/>
</dbReference>
<dbReference type="InterPro" id="IPR016181">
    <property type="entry name" value="Acyl_CoA_acyltransferase"/>
</dbReference>
<comment type="caution">
    <text evidence="2">The sequence shown here is derived from an EMBL/GenBank/DDBJ whole genome shotgun (WGS) entry which is preliminary data.</text>
</comment>
<organism evidence="2 3">
    <name type="scientific">Chengkuizengella axinellae</name>
    <dbReference type="NCBI Taxonomy" id="3064388"/>
    <lineage>
        <taxon>Bacteria</taxon>
        <taxon>Bacillati</taxon>
        <taxon>Bacillota</taxon>
        <taxon>Bacilli</taxon>
        <taxon>Bacillales</taxon>
        <taxon>Paenibacillaceae</taxon>
        <taxon>Chengkuizengella</taxon>
    </lineage>
</organism>
<accession>A0ABT9IX33</accession>
<name>A0ABT9IX33_9BACL</name>
<dbReference type="EC" id="2.3.1.-" evidence="2"/>